<organism evidence="1 2">
    <name type="scientific">Staurois parvus</name>
    <dbReference type="NCBI Taxonomy" id="386267"/>
    <lineage>
        <taxon>Eukaryota</taxon>
        <taxon>Metazoa</taxon>
        <taxon>Chordata</taxon>
        <taxon>Craniata</taxon>
        <taxon>Vertebrata</taxon>
        <taxon>Euteleostomi</taxon>
        <taxon>Amphibia</taxon>
        <taxon>Batrachia</taxon>
        <taxon>Anura</taxon>
        <taxon>Neobatrachia</taxon>
        <taxon>Ranoidea</taxon>
        <taxon>Ranidae</taxon>
        <taxon>Staurois</taxon>
    </lineage>
</organism>
<protein>
    <submittedName>
        <fullName evidence="1">Uncharacterized protein</fullName>
    </submittedName>
</protein>
<accession>A0ABN9F0H7</accession>
<reference evidence="1" key="1">
    <citation type="submission" date="2023-05" db="EMBL/GenBank/DDBJ databases">
        <authorList>
            <person name="Stuckert A."/>
        </authorList>
    </citation>
    <scope>NUCLEOTIDE SEQUENCE</scope>
</reference>
<dbReference type="Proteomes" id="UP001162483">
    <property type="component" value="Unassembled WGS sequence"/>
</dbReference>
<keyword evidence="2" id="KW-1185">Reference proteome</keyword>
<dbReference type="EMBL" id="CATNWA010016177">
    <property type="protein sequence ID" value="CAI9590576.1"/>
    <property type="molecule type" value="Genomic_DNA"/>
</dbReference>
<name>A0ABN9F0H7_9NEOB</name>
<proteinExistence type="predicted"/>
<gene>
    <name evidence="1" type="ORF">SPARVUS_LOCUS11063953</name>
</gene>
<comment type="caution">
    <text evidence="1">The sequence shown here is derived from an EMBL/GenBank/DDBJ whole genome shotgun (WGS) entry which is preliminary data.</text>
</comment>
<evidence type="ECO:0000313" key="1">
    <source>
        <dbReference type="EMBL" id="CAI9590576.1"/>
    </source>
</evidence>
<feature type="non-terminal residue" evidence="1">
    <location>
        <position position="1"/>
    </location>
</feature>
<sequence>RSGYLSNSGTRSHFQSDRLGDWKRKVSSLPVAICDRSQKTTGPFMKRSTSHACAVGIWL</sequence>
<evidence type="ECO:0000313" key="2">
    <source>
        <dbReference type="Proteomes" id="UP001162483"/>
    </source>
</evidence>